<gene>
    <name evidence="1" type="ORF">BJ322DRAFT_163498</name>
</gene>
<dbReference type="Proteomes" id="UP000736335">
    <property type="component" value="Unassembled WGS sequence"/>
</dbReference>
<dbReference type="AlphaFoldDB" id="A0A9P6L471"/>
<dbReference type="OrthoDB" id="3324896at2759"/>
<name>A0A9P6L471_9AGAM</name>
<accession>A0A9P6L471</accession>
<evidence type="ECO:0000313" key="2">
    <source>
        <dbReference type="Proteomes" id="UP000736335"/>
    </source>
</evidence>
<evidence type="ECO:0000313" key="1">
    <source>
        <dbReference type="EMBL" id="KAF9782610.1"/>
    </source>
</evidence>
<organism evidence="1 2">
    <name type="scientific">Thelephora terrestris</name>
    <dbReference type="NCBI Taxonomy" id="56493"/>
    <lineage>
        <taxon>Eukaryota</taxon>
        <taxon>Fungi</taxon>
        <taxon>Dikarya</taxon>
        <taxon>Basidiomycota</taxon>
        <taxon>Agaricomycotina</taxon>
        <taxon>Agaricomycetes</taxon>
        <taxon>Thelephorales</taxon>
        <taxon>Thelephoraceae</taxon>
        <taxon>Thelephora</taxon>
    </lineage>
</organism>
<reference evidence="1" key="2">
    <citation type="submission" date="2020-11" db="EMBL/GenBank/DDBJ databases">
        <authorList>
            <consortium name="DOE Joint Genome Institute"/>
            <person name="Kuo A."/>
            <person name="Miyauchi S."/>
            <person name="Kiss E."/>
            <person name="Drula E."/>
            <person name="Kohler A."/>
            <person name="Sanchez-Garcia M."/>
            <person name="Andreopoulos B."/>
            <person name="Barry K.W."/>
            <person name="Bonito G."/>
            <person name="Buee M."/>
            <person name="Carver A."/>
            <person name="Chen C."/>
            <person name="Cichocki N."/>
            <person name="Clum A."/>
            <person name="Culley D."/>
            <person name="Crous P.W."/>
            <person name="Fauchery L."/>
            <person name="Girlanda M."/>
            <person name="Hayes R."/>
            <person name="Keri Z."/>
            <person name="Labutti K."/>
            <person name="Lipzen A."/>
            <person name="Lombard V."/>
            <person name="Magnuson J."/>
            <person name="Maillard F."/>
            <person name="Morin E."/>
            <person name="Murat C."/>
            <person name="Nolan M."/>
            <person name="Ohm R."/>
            <person name="Pangilinan J."/>
            <person name="Pereira M."/>
            <person name="Perotto S."/>
            <person name="Peter M."/>
            <person name="Riley R."/>
            <person name="Sitrit Y."/>
            <person name="Stielow B."/>
            <person name="Szollosi G."/>
            <person name="Zifcakova L."/>
            <person name="Stursova M."/>
            <person name="Spatafora J.W."/>
            <person name="Tedersoo L."/>
            <person name="Vaario L.-M."/>
            <person name="Yamada A."/>
            <person name="Yan M."/>
            <person name="Wang P."/>
            <person name="Xu J."/>
            <person name="Bruns T."/>
            <person name="Baldrian P."/>
            <person name="Vilgalys R."/>
            <person name="Henrissat B."/>
            <person name="Grigoriev I.V."/>
            <person name="Hibbett D."/>
            <person name="Nagy L.G."/>
            <person name="Martin F.M."/>
        </authorList>
    </citation>
    <scope>NUCLEOTIDE SEQUENCE</scope>
    <source>
        <strain evidence="1">UH-Tt-Lm1</strain>
    </source>
</reference>
<protein>
    <submittedName>
        <fullName evidence="1">Uncharacterized protein</fullName>
    </submittedName>
</protein>
<proteinExistence type="predicted"/>
<sequence length="346" mass="39825">MSFRYKIPAGYHHVLLGFNREIDFIVEDHVDDNESRLRCKYLMQVLDSFVEELKERTIRDISKMAKNLFFPTFIYSRHGFYKYVLLSFFHLFLRKSFEKGTEKYFSLTLMDPAKFRSKVLNPIIQRQLRGVADNDSDEVKKAVGTKLEDAVNFYLARDPLNPQDCPALFRNLLYITPVRLSFACYDSQCSKAVYEKSRLNTKFLRHSCVQHDTSDQILLLPFEVEVIEHEGLGGLYRGLIKASPRPTGEHTSSVQATPMPIYYVDIVAFDQAAANPSNSLVTLEVYRSEIRSIMLQEQNDAQAILARMNDRRLIWRGLIARWNALIISQGGQALADSSDDEEPMGV</sequence>
<reference evidence="1" key="1">
    <citation type="journal article" date="2020" name="Nat. Commun.">
        <title>Large-scale genome sequencing of mycorrhizal fungi provides insights into the early evolution of symbiotic traits.</title>
        <authorList>
            <person name="Miyauchi S."/>
            <person name="Kiss E."/>
            <person name="Kuo A."/>
            <person name="Drula E."/>
            <person name="Kohler A."/>
            <person name="Sanchez-Garcia M."/>
            <person name="Morin E."/>
            <person name="Andreopoulos B."/>
            <person name="Barry K.W."/>
            <person name="Bonito G."/>
            <person name="Buee M."/>
            <person name="Carver A."/>
            <person name="Chen C."/>
            <person name="Cichocki N."/>
            <person name="Clum A."/>
            <person name="Culley D."/>
            <person name="Crous P.W."/>
            <person name="Fauchery L."/>
            <person name="Girlanda M."/>
            <person name="Hayes R.D."/>
            <person name="Keri Z."/>
            <person name="LaButti K."/>
            <person name="Lipzen A."/>
            <person name="Lombard V."/>
            <person name="Magnuson J."/>
            <person name="Maillard F."/>
            <person name="Murat C."/>
            <person name="Nolan M."/>
            <person name="Ohm R.A."/>
            <person name="Pangilinan J."/>
            <person name="Pereira M.F."/>
            <person name="Perotto S."/>
            <person name="Peter M."/>
            <person name="Pfister S."/>
            <person name="Riley R."/>
            <person name="Sitrit Y."/>
            <person name="Stielow J.B."/>
            <person name="Szollosi G."/>
            <person name="Zifcakova L."/>
            <person name="Stursova M."/>
            <person name="Spatafora J.W."/>
            <person name="Tedersoo L."/>
            <person name="Vaario L.M."/>
            <person name="Yamada A."/>
            <person name="Yan M."/>
            <person name="Wang P."/>
            <person name="Xu J."/>
            <person name="Bruns T."/>
            <person name="Baldrian P."/>
            <person name="Vilgalys R."/>
            <person name="Dunand C."/>
            <person name="Henrissat B."/>
            <person name="Grigoriev I.V."/>
            <person name="Hibbett D."/>
            <person name="Nagy L.G."/>
            <person name="Martin F.M."/>
        </authorList>
    </citation>
    <scope>NUCLEOTIDE SEQUENCE</scope>
    <source>
        <strain evidence="1">UH-Tt-Lm1</strain>
    </source>
</reference>
<comment type="caution">
    <text evidence="1">The sequence shown here is derived from an EMBL/GenBank/DDBJ whole genome shotgun (WGS) entry which is preliminary data.</text>
</comment>
<dbReference type="EMBL" id="WIUZ02000011">
    <property type="protein sequence ID" value="KAF9782610.1"/>
    <property type="molecule type" value="Genomic_DNA"/>
</dbReference>
<keyword evidence="2" id="KW-1185">Reference proteome</keyword>